<dbReference type="EC" id="1.2.1.84" evidence="1"/>
<dbReference type="CDD" id="cd05236">
    <property type="entry name" value="FAR-N_SDR_e"/>
    <property type="match status" value="1"/>
</dbReference>
<dbReference type="Proteomes" id="UP000807716">
    <property type="component" value="Unassembled WGS sequence"/>
</dbReference>
<evidence type="ECO:0000313" key="5">
    <source>
        <dbReference type="Proteomes" id="UP000807716"/>
    </source>
</evidence>
<keyword evidence="1" id="KW-0521">NADP</keyword>
<evidence type="ECO:0000259" key="3">
    <source>
        <dbReference type="Pfam" id="PF07993"/>
    </source>
</evidence>
<keyword evidence="5" id="KW-1185">Reference proteome</keyword>
<dbReference type="Gene3D" id="3.40.50.720">
    <property type="entry name" value="NAD(P)-binding Rossmann-like Domain"/>
    <property type="match status" value="1"/>
</dbReference>
<evidence type="ECO:0000256" key="2">
    <source>
        <dbReference type="SAM" id="MobiDB-lite"/>
    </source>
</evidence>
<comment type="catalytic activity">
    <reaction evidence="1">
        <text>a long-chain fatty acyl-CoA + 2 NADPH + 2 H(+) = a long-chain primary fatty alcohol + 2 NADP(+) + CoA</text>
        <dbReference type="Rhea" id="RHEA:52716"/>
        <dbReference type="ChEBI" id="CHEBI:15378"/>
        <dbReference type="ChEBI" id="CHEBI:57287"/>
        <dbReference type="ChEBI" id="CHEBI:57783"/>
        <dbReference type="ChEBI" id="CHEBI:58349"/>
        <dbReference type="ChEBI" id="CHEBI:77396"/>
        <dbReference type="ChEBI" id="CHEBI:83139"/>
        <dbReference type="EC" id="1.2.1.84"/>
    </reaction>
</comment>
<name>A0A9P6Q8U4_9FUNG</name>
<dbReference type="GO" id="GO:0102965">
    <property type="term" value="F:alcohol-forming long-chain fatty acyl-CoA reductase activity"/>
    <property type="evidence" value="ECO:0007669"/>
    <property type="project" value="UniProtKB-EC"/>
</dbReference>
<dbReference type="Pfam" id="PF07993">
    <property type="entry name" value="NAD_binding_4"/>
    <property type="match status" value="1"/>
</dbReference>
<dbReference type="GO" id="GO:0035336">
    <property type="term" value="P:long-chain fatty-acyl-CoA metabolic process"/>
    <property type="evidence" value="ECO:0007669"/>
    <property type="project" value="TreeGrafter"/>
</dbReference>
<comment type="similarity">
    <text evidence="1">Belongs to the fatty acyl-CoA reductase family.</text>
</comment>
<dbReference type="SUPFAM" id="SSF51735">
    <property type="entry name" value="NAD(P)-binding Rossmann-fold domains"/>
    <property type="match status" value="1"/>
</dbReference>
<protein>
    <recommendedName>
        <fullName evidence="1">Fatty acyl-CoA reductase</fullName>
        <ecNumber evidence="1">1.2.1.84</ecNumber>
    </recommendedName>
</protein>
<dbReference type="AlphaFoldDB" id="A0A9P6Q8U4"/>
<sequence>MHTHIQYGPAMVKEFYTENNVIFLTGATGFVGKTLLEKILRSLPNIKKIYLLIRVSGKMTLQGRIEKEIFTCRIFDTLKAQFATPEDFYNTIVKKVVPVKGDITVERLGLSDDDLTMIQRDTNIVLNSAASVSFDDPLNNALELNTKGPLRTIEIARGMPKLAAVVHISTCYVNSHLPGGSHLQEKVYAHPFTNDPEALFDRLQRMSYEEIRNFERDTVLKTYLNTYTFSKSLTEHLIQRRYSQWRLPIVIVRPSIVTAAIAEPVPGWVEGVAAANKAVVSCALGQVQEWIGDVQKKTDLIPVDMTVKLILLAATTASSSAPRASIYHAGTSGINPVTWGTFGAYLTAYWRSVARPRRRVSDDIRFEMYSPAEFKHRFDERFGDQIRHLAQIQDAKVKRRTQALISKAHAVPTMFRKFASNEWIFEAVEAMSLDDVAPVDFQCRLRAGIDWHRYLEDYNAGVQEFILREPVDHSVVVDYGLRPLTLELKPFPGISNDSNNNSNVRAMTERKEQQSLISRL</sequence>
<dbReference type="PANTHER" id="PTHR11011">
    <property type="entry name" value="MALE STERILITY PROTEIN 2-RELATED"/>
    <property type="match status" value="1"/>
</dbReference>
<keyword evidence="1" id="KW-0560">Oxidoreductase</keyword>
<gene>
    <name evidence="4" type="primary">FAR1</name>
    <name evidence="4" type="ORF">DFQ27_003524</name>
</gene>
<keyword evidence="1" id="KW-0443">Lipid metabolism</keyword>
<dbReference type="InterPro" id="IPR026055">
    <property type="entry name" value="FAR"/>
</dbReference>
<dbReference type="GO" id="GO:0080019">
    <property type="term" value="F:alcohol-forming very long-chain fatty acyl-CoA reductase activity"/>
    <property type="evidence" value="ECO:0007669"/>
    <property type="project" value="InterPro"/>
</dbReference>
<evidence type="ECO:0000256" key="1">
    <source>
        <dbReference type="RuleBase" id="RU363097"/>
    </source>
</evidence>
<feature type="region of interest" description="Disordered" evidence="2">
    <location>
        <begin position="497"/>
        <end position="520"/>
    </location>
</feature>
<dbReference type="InterPro" id="IPR036291">
    <property type="entry name" value="NAD(P)-bd_dom_sf"/>
</dbReference>
<accession>A0A9P6Q8U4</accession>
<dbReference type="OrthoDB" id="429813at2759"/>
<organism evidence="4 5">
    <name type="scientific">Actinomortierella ambigua</name>
    <dbReference type="NCBI Taxonomy" id="1343610"/>
    <lineage>
        <taxon>Eukaryota</taxon>
        <taxon>Fungi</taxon>
        <taxon>Fungi incertae sedis</taxon>
        <taxon>Mucoromycota</taxon>
        <taxon>Mortierellomycotina</taxon>
        <taxon>Mortierellomycetes</taxon>
        <taxon>Mortierellales</taxon>
        <taxon>Mortierellaceae</taxon>
        <taxon>Actinomortierella</taxon>
    </lineage>
</organism>
<reference evidence="4" key="1">
    <citation type="journal article" date="2020" name="Fungal Divers.">
        <title>Resolving the Mortierellaceae phylogeny through synthesis of multi-gene phylogenetics and phylogenomics.</title>
        <authorList>
            <person name="Vandepol N."/>
            <person name="Liber J."/>
            <person name="Desiro A."/>
            <person name="Na H."/>
            <person name="Kennedy M."/>
            <person name="Barry K."/>
            <person name="Grigoriev I.V."/>
            <person name="Miller A.N."/>
            <person name="O'Donnell K."/>
            <person name="Stajich J.E."/>
            <person name="Bonito G."/>
        </authorList>
    </citation>
    <scope>NUCLEOTIDE SEQUENCE</scope>
    <source>
        <strain evidence="4">BC1065</strain>
    </source>
</reference>
<feature type="domain" description="Thioester reductase (TE)" evidence="3">
    <location>
        <begin position="24"/>
        <end position="310"/>
    </location>
</feature>
<proteinExistence type="inferred from homology"/>
<dbReference type="EMBL" id="JAAAJB010000248">
    <property type="protein sequence ID" value="KAG0260467.1"/>
    <property type="molecule type" value="Genomic_DNA"/>
</dbReference>
<evidence type="ECO:0000313" key="4">
    <source>
        <dbReference type="EMBL" id="KAG0260467.1"/>
    </source>
</evidence>
<dbReference type="InterPro" id="IPR013120">
    <property type="entry name" value="FAR_NAD-bd"/>
</dbReference>
<dbReference type="PANTHER" id="PTHR11011:SF45">
    <property type="entry name" value="FATTY ACYL-COA REDUCTASE CG8306-RELATED"/>
    <property type="match status" value="1"/>
</dbReference>
<comment type="caution">
    <text evidence="4">The sequence shown here is derived from an EMBL/GenBank/DDBJ whole genome shotgun (WGS) entry which is preliminary data.</text>
</comment>
<comment type="function">
    <text evidence="1">Catalyzes the reduction of fatty acyl-CoA to fatty alcohols.</text>
</comment>
<keyword evidence="1" id="KW-0444">Lipid biosynthesis</keyword>